<keyword evidence="4 7" id="KW-0813">Transport</keyword>
<dbReference type="GO" id="GO:0045936">
    <property type="term" value="P:negative regulation of phosphate metabolic process"/>
    <property type="evidence" value="ECO:0007669"/>
    <property type="project" value="InterPro"/>
</dbReference>
<comment type="caution">
    <text evidence="9">The sequence shown here is derived from an EMBL/GenBank/DDBJ whole genome shotgun (WGS) entry which is preliminary data.</text>
</comment>
<keyword evidence="6 7" id="KW-0592">Phosphate transport</keyword>
<gene>
    <name evidence="9" type="primary">phoU</name>
    <name evidence="9" type="ORF">QP433_02745</name>
</gene>
<dbReference type="RefSeq" id="WP_070608960.1">
    <property type="nucleotide sequence ID" value="NZ_JASOOE010000004.1"/>
</dbReference>
<name>A0AAJ1V2Z0_9LACT</name>
<dbReference type="SUPFAM" id="SSF109755">
    <property type="entry name" value="PhoU-like"/>
    <property type="match status" value="1"/>
</dbReference>
<dbReference type="InterPro" id="IPR038078">
    <property type="entry name" value="PhoU-like_sf"/>
</dbReference>
<dbReference type="PIRSF" id="PIRSF003107">
    <property type="entry name" value="PhoU"/>
    <property type="match status" value="1"/>
</dbReference>
<dbReference type="GO" id="GO:0030643">
    <property type="term" value="P:intracellular phosphate ion homeostasis"/>
    <property type="evidence" value="ECO:0007669"/>
    <property type="project" value="InterPro"/>
</dbReference>
<feature type="domain" description="PhoU" evidence="8">
    <location>
        <begin position="22"/>
        <end position="103"/>
    </location>
</feature>
<dbReference type="FunFam" id="1.20.58.220:FF:000004">
    <property type="entry name" value="Phosphate-specific transport system accessory protein PhoU"/>
    <property type="match status" value="1"/>
</dbReference>
<feature type="domain" description="PhoU" evidence="8">
    <location>
        <begin position="122"/>
        <end position="207"/>
    </location>
</feature>
<dbReference type="InterPro" id="IPR026022">
    <property type="entry name" value="PhoU_dom"/>
</dbReference>
<dbReference type="Gene3D" id="1.20.58.220">
    <property type="entry name" value="Phosphate transport system protein phou homolog 2, domain 2"/>
    <property type="match status" value="1"/>
</dbReference>
<evidence type="ECO:0000256" key="2">
    <source>
        <dbReference type="ARBA" id="ARBA00008107"/>
    </source>
</evidence>
<reference evidence="9" key="1">
    <citation type="submission" date="2023-05" db="EMBL/GenBank/DDBJ databases">
        <title>Cataloging the Phylogenetic Diversity of Human Bladder Bacteria.</title>
        <authorList>
            <person name="Du J."/>
        </authorList>
    </citation>
    <scope>NUCLEOTIDE SEQUENCE</scope>
    <source>
        <strain evidence="9">UMB1231</strain>
    </source>
</reference>
<evidence type="ECO:0000313" key="10">
    <source>
        <dbReference type="Proteomes" id="UP001229251"/>
    </source>
</evidence>
<dbReference type="AlphaFoldDB" id="A0AAJ1V2Z0"/>
<dbReference type="EMBL" id="JASOOE010000004">
    <property type="protein sequence ID" value="MDK7186891.1"/>
    <property type="molecule type" value="Genomic_DNA"/>
</dbReference>
<comment type="similarity">
    <text evidence="2 7">Belongs to the PhoU family.</text>
</comment>
<dbReference type="PANTHER" id="PTHR42930:SF3">
    <property type="entry name" value="PHOSPHATE-SPECIFIC TRANSPORT SYSTEM ACCESSORY PROTEIN PHOU"/>
    <property type="match status" value="1"/>
</dbReference>
<comment type="subunit">
    <text evidence="3 7">Homodimer.</text>
</comment>
<proteinExistence type="inferred from homology"/>
<dbReference type="GO" id="GO:0006817">
    <property type="term" value="P:phosphate ion transport"/>
    <property type="evidence" value="ECO:0007669"/>
    <property type="project" value="UniProtKB-KW"/>
</dbReference>
<dbReference type="NCBIfam" id="TIGR02135">
    <property type="entry name" value="phoU_full"/>
    <property type="match status" value="1"/>
</dbReference>
<dbReference type="GO" id="GO:0005737">
    <property type="term" value="C:cytoplasm"/>
    <property type="evidence" value="ECO:0007669"/>
    <property type="project" value="UniProtKB-SubCell"/>
</dbReference>
<evidence type="ECO:0000256" key="3">
    <source>
        <dbReference type="ARBA" id="ARBA00011738"/>
    </source>
</evidence>
<dbReference type="Proteomes" id="UP001229251">
    <property type="component" value="Unassembled WGS sequence"/>
</dbReference>
<keyword evidence="5 7" id="KW-0963">Cytoplasm</keyword>
<dbReference type="Pfam" id="PF01895">
    <property type="entry name" value="PhoU"/>
    <property type="match status" value="2"/>
</dbReference>
<dbReference type="InterPro" id="IPR028366">
    <property type="entry name" value="PhoU"/>
</dbReference>
<organism evidence="9 10">
    <name type="scientific">Facklamia hominis</name>
    <dbReference type="NCBI Taxonomy" id="178214"/>
    <lineage>
        <taxon>Bacteria</taxon>
        <taxon>Bacillati</taxon>
        <taxon>Bacillota</taxon>
        <taxon>Bacilli</taxon>
        <taxon>Lactobacillales</taxon>
        <taxon>Aerococcaceae</taxon>
        <taxon>Facklamia</taxon>
    </lineage>
</organism>
<evidence type="ECO:0000259" key="8">
    <source>
        <dbReference type="Pfam" id="PF01895"/>
    </source>
</evidence>
<evidence type="ECO:0000256" key="7">
    <source>
        <dbReference type="PIRNR" id="PIRNR003107"/>
    </source>
</evidence>
<evidence type="ECO:0000313" key="9">
    <source>
        <dbReference type="EMBL" id="MDK7186891.1"/>
    </source>
</evidence>
<comment type="subcellular location">
    <subcellularLocation>
        <location evidence="1 7">Cytoplasm</location>
    </subcellularLocation>
</comment>
<dbReference type="PANTHER" id="PTHR42930">
    <property type="entry name" value="PHOSPHATE-SPECIFIC TRANSPORT SYSTEM ACCESSORY PROTEIN PHOU"/>
    <property type="match status" value="1"/>
</dbReference>
<evidence type="ECO:0000256" key="1">
    <source>
        <dbReference type="ARBA" id="ARBA00004496"/>
    </source>
</evidence>
<accession>A0AAJ1V2Z0</accession>
<sequence length="220" mass="25313">MRETYVHDLQTFQNMLSEQSILVIEQVYQAMDAFNKVDSQIVNKLKEEDSYVNQLTNAIEREAYRLIALQQPVAEDLRLIFSVMNVSLDLERIGDHAVLIAKNILRSAEEGTEKIEPLAEIINSMAAITQEMLTKTMDAFNERDTDRARAIAAEDEKVDAKLKELYHETSRIMEKDRDNIHFGINYIAIGNSLERIGDYITNICERIIYLESAIIVDLNR</sequence>
<evidence type="ECO:0000256" key="6">
    <source>
        <dbReference type="ARBA" id="ARBA00022592"/>
    </source>
</evidence>
<evidence type="ECO:0000256" key="5">
    <source>
        <dbReference type="ARBA" id="ARBA00022490"/>
    </source>
</evidence>
<protein>
    <recommendedName>
        <fullName evidence="7">Phosphate-specific transport system accessory protein PhoU</fullName>
    </recommendedName>
</protein>
<evidence type="ECO:0000256" key="4">
    <source>
        <dbReference type="ARBA" id="ARBA00022448"/>
    </source>
</evidence>
<comment type="function">
    <text evidence="7">Plays a role in the regulation of phosphate uptake.</text>
</comment>